<feature type="compositionally biased region" description="Pro residues" evidence="7">
    <location>
        <begin position="1501"/>
        <end position="1510"/>
    </location>
</feature>
<feature type="compositionally biased region" description="Basic and acidic residues" evidence="7">
    <location>
        <begin position="101"/>
        <end position="113"/>
    </location>
</feature>
<feature type="compositionally biased region" description="Polar residues" evidence="7">
    <location>
        <begin position="175"/>
        <end position="188"/>
    </location>
</feature>
<feature type="region of interest" description="Disordered" evidence="7">
    <location>
        <begin position="1497"/>
        <end position="1594"/>
    </location>
</feature>
<feature type="compositionally biased region" description="Low complexity" evidence="7">
    <location>
        <begin position="1156"/>
        <end position="1171"/>
    </location>
</feature>
<feature type="compositionally biased region" description="Polar residues" evidence="7">
    <location>
        <begin position="336"/>
        <end position="356"/>
    </location>
</feature>
<dbReference type="InterPro" id="IPR005467">
    <property type="entry name" value="His_kinase_dom"/>
</dbReference>
<name>A0A2B7W736_9EURO</name>
<feature type="compositionally biased region" description="Low complexity" evidence="7">
    <location>
        <begin position="1554"/>
        <end position="1570"/>
    </location>
</feature>
<feature type="compositionally biased region" description="Polar residues" evidence="7">
    <location>
        <begin position="196"/>
        <end position="205"/>
    </location>
</feature>
<dbReference type="PANTHER" id="PTHR43047">
    <property type="entry name" value="TWO-COMPONENT HISTIDINE PROTEIN KINASE"/>
    <property type="match status" value="1"/>
</dbReference>
<evidence type="ECO:0000256" key="5">
    <source>
        <dbReference type="ARBA" id="ARBA00022777"/>
    </source>
</evidence>
<evidence type="ECO:0000256" key="3">
    <source>
        <dbReference type="ARBA" id="ARBA00022553"/>
    </source>
</evidence>
<feature type="compositionally biased region" description="Low complexity" evidence="7">
    <location>
        <begin position="147"/>
        <end position="174"/>
    </location>
</feature>
<feature type="compositionally biased region" description="Polar residues" evidence="7">
    <location>
        <begin position="524"/>
        <end position="538"/>
    </location>
</feature>
<feature type="region of interest" description="Disordered" evidence="7">
    <location>
        <begin position="1"/>
        <end position="205"/>
    </location>
</feature>
<feature type="domain" description="Response regulatory" evidence="9">
    <location>
        <begin position="1788"/>
        <end position="1910"/>
    </location>
</feature>
<keyword evidence="5" id="KW-0418">Kinase</keyword>
<gene>
    <name evidence="11" type="ORF">AJ79_10118</name>
</gene>
<dbReference type="Pfam" id="PF00512">
    <property type="entry name" value="HisKA"/>
    <property type="match status" value="1"/>
</dbReference>
<feature type="compositionally biased region" description="Low complexity" evidence="7">
    <location>
        <begin position="587"/>
        <end position="596"/>
    </location>
</feature>
<dbReference type="SUPFAM" id="SSF52172">
    <property type="entry name" value="CheY-like"/>
    <property type="match status" value="1"/>
</dbReference>
<feature type="region of interest" description="Disordered" evidence="7">
    <location>
        <begin position="524"/>
        <end position="652"/>
    </location>
</feature>
<dbReference type="InterPro" id="IPR011006">
    <property type="entry name" value="CheY-like_superfamily"/>
</dbReference>
<feature type="compositionally biased region" description="Basic residues" evidence="7">
    <location>
        <begin position="17"/>
        <end position="27"/>
    </location>
</feature>
<evidence type="ECO:0000256" key="1">
    <source>
        <dbReference type="ARBA" id="ARBA00000085"/>
    </source>
</evidence>
<dbReference type="Proteomes" id="UP000223968">
    <property type="component" value="Unassembled WGS sequence"/>
</dbReference>
<dbReference type="SUPFAM" id="SSF47384">
    <property type="entry name" value="Homodimeric domain of signal transducing histidine kinase"/>
    <property type="match status" value="1"/>
</dbReference>
<feature type="region of interest" description="Disordered" evidence="7">
    <location>
        <begin position="336"/>
        <end position="472"/>
    </location>
</feature>
<dbReference type="EMBL" id="PDNB01000359">
    <property type="protein sequence ID" value="PGG95333.1"/>
    <property type="molecule type" value="Genomic_DNA"/>
</dbReference>
<dbReference type="InterPro" id="IPR035965">
    <property type="entry name" value="PAS-like_dom_sf"/>
</dbReference>
<dbReference type="OrthoDB" id="303614at2759"/>
<feature type="compositionally biased region" description="Basic and acidic residues" evidence="7">
    <location>
        <begin position="405"/>
        <end position="416"/>
    </location>
</feature>
<dbReference type="Gene3D" id="3.40.50.2300">
    <property type="match status" value="1"/>
</dbReference>
<feature type="compositionally biased region" description="Basic and acidic residues" evidence="7">
    <location>
        <begin position="869"/>
        <end position="881"/>
    </location>
</feature>
<feature type="compositionally biased region" description="Basic residues" evidence="7">
    <location>
        <begin position="218"/>
        <end position="231"/>
    </location>
</feature>
<dbReference type="GO" id="GO:0005886">
    <property type="term" value="C:plasma membrane"/>
    <property type="evidence" value="ECO:0007669"/>
    <property type="project" value="TreeGrafter"/>
</dbReference>
<feature type="domain" description="Histidine kinase" evidence="8">
    <location>
        <begin position="1275"/>
        <end position="1501"/>
    </location>
</feature>
<dbReference type="FunFam" id="3.30.565.10:FF:000010">
    <property type="entry name" value="Sensor histidine kinase RcsC"/>
    <property type="match status" value="1"/>
</dbReference>
<feature type="region of interest" description="Disordered" evidence="7">
    <location>
        <begin position="218"/>
        <end position="247"/>
    </location>
</feature>
<dbReference type="FunFam" id="3.40.50.2300:FF:000158">
    <property type="entry name" value="Sensor histidine kinase/response regulator"/>
    <property type="match status" value="1"/>
</dbReference>
<dbReference type="SMART" id="SM00086">
    <property type="entry name" value="PAC"/>
    <property type="match status" value="2"/>
</dbReference>
<dbReference type="SMART" id="SM00388">
    <property type="entry name" value="HisKA"/>
    <property type="match status" value="1"/>
</dbReference>
<comment type="caution">
    <text evidence="11">The sequence shown here is derived from an EMBL/GenBank/DDBJ whole genome shotgun (WGS) entry which is preliminary data.</text>
</comment>
<evidence type="ECO:0000259" key="8">
    <source>
        <dbReference type="PROSITE" id="PS50109"/>
    </source>
</evidence>
<comment type="catalytic activity">
    <reaction evidence="1">
        <text>ATP + protein L-histidine = ADP + protein N-phospho-L-histidine.</text>
        <dbReference type="EC" id="2.7.13.3"/>
    </reaction>
</comment>
<feature type="compositionally biased region" description="Polar residues" evidence="7">
    <location>
        <begin position="118"/>
        <end position="132"/>
    </location>
</feature>
<keyword evidence="12" id="KW-1185">Reference proteome</keyword>
<dbReference type="InterPro" id="IPR003661">
    <property type="entry name" value="HisK_dim/P_dom"/>
</dbReference>
<dbReference type="CDD" id="cd16922">
    <property type="entry name" value="HATPase_EvgS-ArcB-TorS-like"/>
    <property type="match status" value="1"/>
</dbReference>
<feature type="compositionally biased region" description="Polar residues" evidence="7">
    <location>
        <begin position="418"/>
        <end position="430"/>
    </location>
</feature>
<dbReference type="Gene3D" id="3.30.450.20">
    <property type="entry name" value="PAS domain"/>
    <property type="match status" value="2"/>
</dbReference>
<evidence type="ECO:0000313" key="11">
    <source>
        <dbReference type="EMBL" id="PGG95333.1"/>
    </source>
</evidence>
<proteinExistence type="predicted"/>
<organism evidence="11 12">
    <name type="scientific">Helicocarpus griseus UAMH5409</name>
    <dbReference type="NCBI Taxonomy" id="1447875"/>
    <lineage>
        <taxon>Eukaryota</taxon>
        <taxon>Fungi</taxon>
        <taxon>Dikarya</taxon>
        <taxon>Ascomycota</taxon>
        <taxon>Pezizomycotina</taxon>
        <taxon>Eurotiomycetes</taxon>
        <taxon>Eurotiomycetidae</taxon>
        <taxon>Onygenales</taxon>
        <taxon>Ajellomycetaceae</taxon>
        <taxon>Helicocarpus</taxon>
    </lineage>
</organism>
<dbReference type="Pfam" id="PF00072">
    <property type="entry name" value="Response_reg"/>
    <property type="match status" value="1"/>
</dbReference>
<dbReference type="CDD" id="cd00082">
    <property type="entry name" value="HisKA"/>
    <property type="match status" value="1"/>
</dbReference>
<feature type="compositionally biased region" description="Polar residues" evidence="7">
    <location>
        <begin position="366"/>
        <end position="378"/>
    </location>
</feature>
<accession>A0A2B7W736</accession>
<dbReference type="PROSITE" id="PS50113">
    <property type="entry name" value="PAC"/>
    <property type="match status" value="2"/>
</dbReference>
<dbReference type="STRING" id="1447875.A0A2B7W736"/>
<keyword evidence="3 6" id="KW-0597">Phosphoprotein</keyword>
<dbReference type="InterPro" id="IPR036097">
    <property type="entry name" value="HisK_dim/P_sf"/>
</dbReference>
<evidence type="ECO:0000256" key="7">
    <source>
        <dbReference type="SAM" id="MobiDB-lite"/>
    </source>
</evidence>
<feature type="compositionally biased region" description="Polar residues" evidence="7">
    <location>
        <begin position="1525"/>
        <end position="1553"/>
    </location>
</feature>
<feature type="region of interest" description="Disordered" evidence="7">
    <location>
        <begin position="839"/>
        <end position="910"/>
    </location>
</feature>
<dbReference type="CDD" id="cd17546">
    <property type="entry name" value="REC_hyHK_CKI1_RcsC-like"/>
    <property type="match status" value="1"/>
</dbReference>
<dbReference type="SMART" id="SM00448">
    <property type="entry name" value="REC"/>
    <property type="match status" value="1"/>
</dbReference>
<sequence length="1935" mass="213466">MRTPPLPSPVKAQSSSSHHRRSSRPHPHPSPGAAVHDPDSLAFSMQHYDLSGDDSPINSPPPTQSSFTHHHLGAGSSPSPEQPRHVRPGLPPRGKRQSMHTLDELRKHMEETFVYHSRSGSHFFTSDPPSSRQDMKSSRKAKRNFRSTPSSPSGVPMPPSSLKSSGQTDSSSSSRTIKSPKQMDSSEPSAYPFPTPSSYGPSLDQSINSLVDARPIVKRLSIRRTKSRKNKPPPTTAASTGLNGSTWKDHFLPRDANPVTEDPKYPSPNLYDITLTLNSEAGLDAWWANAVRVLHTHFGAERAALAVPGDSTDLENVPWGQQATYSLYGYRTGPSTGSTLGNNEAETPLQDSSAKEVNNVDKQQKDSNSSKLKNQTLAPTEKRPSMIARHSFAGFGGKQGNVGGTREKATRPDGLMRTKSSTSSATLQAKTTKDEGESTPSADRGPGPTPDQLLSRRPSQPCIDPSNRTPCPSVAVFPVPRALEVESDPLIKRTGVVKLFGRTNPAVLTREYAHDPMASPLYDSTQQLPKDDTVQPTPGATVLNEPATCNVSIGRTSVRSVSNTSTTTQTITELPKTSVPDSDDSDASPPTSSCSDSYEEYEQAPQSPWLQSPAPSPAPRLHPEQNPFFNGSKVDEEAFASDPPSHDYSRNRPVEAIGVDRAKTVIHIPLIHSSTSKQSSSNTLRFPVAIISILTPTIPYPANLRKSLGYLLPHFTTSFCLAQQYSQLERQLSTSRTQRFGHILGLGGTFSDASSEMELVAGLSSHVNYPLGENVALQGHSTLSSPFHQSDASRSNSTVSGAGTPGLEFGNMSRGDVYHTPNIMSKHAVDATDSYFNIKQPGGISNQQRLRQPKPMRNMSATVSPPLASREKPTEFDDLASRDPGLVPTPSSRAPSLVTSPQGGTRYPSSTSMATQLHRELSPRPFPDTIAQLMLNSVPLHLFLAKPHTGEVIWTNDKFDLYRRSQPQEQRARDPWLDVHESERENLLKEWATALKSGSQFTERVRVKRYNDESTYRWFIFRANPLLSQTGELLYWIGSFLDVHEQHVAEMKAAQEREVFATNAKYKALANSIPQVVFEAAEYRGLISANEQWQLYTGQSLEDALNLGFAKHIHRDDLEKCGILLPPNIIPESDNPTEFGRIMSTPRTSKFARENGSSGSSSKSGSLSRSGSVRDKSSRSKYRGLTHALHELVQSGVVTIQKDENGRDSYTTEIRLRSRGGDFRWHLVRLVKVETTSFGDGEASWYGTCTDINDRKLLERKLNREMESKTKFFSNMSHEIRTPLNGILGTIPFILDTQLDNDQRRMLDTIQNSSTNLRELVDNILDVSKVEAGKMNIVRQWFHVRSVVEDVIDTIGSRAIDKGLELNYLVESDVPPMVIGDRFRIRQILINLMGNAVKFTSQGEIYTRCSIHHEPDASLKSNEILLNFEVVDTGKGFSSTDAERLMQRFSQIEGSGSQQHAGSGLGLFLSKQLVEMHGGRLTPTSKEGQGAKFSFFVKVDAPPPPPPQDPLKPSHSEGYLHPTEDGNTLKSPTRQEFFSQESLSLHSPTNSDVLSVPSKQLSGSSLSSNLNTPASSLPGMTPPKTDSETPPLDMPAQNVTGAGVVVNSPASQQPAPVQTTTYNVLIICPFDYAREAVKQHIEQVIPHDVTCKVTAILDVEDWKDIVATGDCPAFTHLAISLPDVNDVKESMQMVLQSDKDTAPTLIVLSDIYQKREINESYDKFRAAGGKAFMIPKPVKPSSFSRIFDPDNQRDLSKDRNQDMAREINNSFKTMSKIVKEVIGNKGYRILLVEDDETNRTVMLKYLEKVKLVSETAGNGQECVDMVFSKEPGYYSLIICDIQMPVKNGYETCQEIRAWEQKNHFPQIPIMALSANAMMDQIDDASRAGFNDYVTKPIKHNELGKMMMELLDPSVPQVLLKDRNTSRSSSSSQQDH</sequence>
<evidence type="ECO:0000259" key="10">
    <source>
        <dbReference type="PROSITE" id="PS50113"/>
    </source>
</evidence>
<dbReference type="InterPro" id="IPR000700">
    <property type="entry name" value="PAS-assoc_C"/>
</dbReference>
<dbReference type="PROSITE" id="PS50109">
    <property type="entry name" value="HIS_KIN"/>
    <property type="match status" value="1"/>
</dbReference>
<feature type="domain" description="PAC" evidence="10">
    <location>
        <begin position="1210"/>
        <end position="1264"/>
    </location>
</feature>
<dbReference type="PANTHER" id="PTHR43047:SF74">
    <property type="entry name" value="HISTIDINE KINASE-RELATED"/>
    <property type="match status" value="1"/>
</dbReference>
<feature type="domain" description="PAC" evidence="10">
    <location>
        <begin position="1001"/>
        <end position="1055"/>
    </location>
</feature>
<protein>
    <recommendedName>
        <fullName evidence="2">histidine kinase</fullName>
        <ecNumber evidence="2">2.7.13.3</ecNumber>
    </recommendedName>
</protein>
<evidence type="ECO:0000256" key="6">
    <source>
        <dbReference type="PROSITE-ProRule" id="PRU00169"/>
    </source>
</evidence>
<dbReference type="GO" id="GO:0009927">
    <property type="term" value="F:histidine phosphotransfer kinase activity"/>
    <property type="evidence" value="ECO:0007669"/>
    <property type="project" value="TreeGrafter"/>
</dbReference>
<feature type="compositionally biased region" description="Gly residues" evidence="7">
    <location>
        <begin position="394"/>
        <end position="403"/>
    </location>
</feature>
<feature type="compositionally biased region" description="Polar residues" evidence="7">
    <location>
        <begin position="782"/>
        <end position="801"/>
    </location>
</feature>
<dbReference type="Pfam" id="PF02518">
    <property type="entry name" value="HATPase_c"/>
    <property type="match status" value="1"/>
</dbReference>
<evidence type="ECO:0000313" key="12">
    <source>
        <dbReference type="Proteomes" id="UP000223968"/>
    </source>
</evidence>
<evidence type="ECO:0000256" key="4">
    <source>
        <dbReference type="ARBA" id="ARBA00022679"/>
    </source>
</evidence>
<dbReference type="SUPFAM" id="SSF55874">
    <property type="entry name" value="ATPase domain of HSP90 chaperone/DNA topoisomerase II/histidine kinase"/>
    <property type="match status" value="1"/>
</dbReference>
<dbReference type="Gene3D" id="1.10.287.130">
    <property type="match status" value="1"/>
</dbReference>
<feature type="compositionally biased region" description="Polar residues" evidence="7">
    <location>
        <begin position="889"/>
        <end position="910"/>
    </location>
</feature>
<dbReference type="InterPro" id="IPR036890">
    <property type="entry name" value="HATPase_C_sf"/>
</dbReference>
<dbReference type="InterPro" id="IPR001610">
    <property type="entry name" value="PAC"/>
</dbReference>
<evidence type="ECO:0000259" key="9">
    <source>
        <dbReference type="PROSITE" id="PS50110"/>
    </source>
</evidence>
<dbReference type="PROSITE" id="PS50110">
    <property type="entry name" value="RESPONSE_REGULATORY"/>
    <property type="match status" value="1"/>
</dbReference>
<feature type="compositionally biased region" description="Polar residues" evidence="7">
    <location>
        <begin position="236"/>
        <end position="246"/>
    </location>
</feature>
<dbReference type="InterPro" id="IPR003594">
    <property type="entry name" value="HATPase_dom"/>
</dbReference>
<evidence type="ECO:0000256" key="2">
    <source>
        <dbReference type="ARBA" id="ARBA00012438"/>
    </source>
</evidence>
<dbReference type="Gene3D" id="3.30.565.10">
    <property type="entry name" value="Histidine kinase-like ATPase, C-terminal domain"/>
    <property type="match status" value="1"/>
</dbReference>
<dbReference type="SMART" id="SM00387">
    <property type="entry name" value="HATPase_c"/>
    <property type="match status" value="1"/>
</dbReference>
<keyword evidence="4" id="KW-0808">Transferase</keyword>
<dbReference type="EC" id="2.7.13.3" evidence="2"/>
<dbReference type="GO" id="GO:0000155">
    <property type="term" value="F:phosphorelay sensor kinase activity"/>
    <property type="evidence" value="ECO:0007669"/>
    <property type="project" value="InterPro"/>
</dbReference>
<feature type="compositionally biased region" description="Low complexity" evidence="7">
    <location>
        <begin position="555"/>
        <end position="572"/>
    </location>
</feature>
<dbReference type="SUPFAM" id="SSF55785">
    <property type="entry name" value="PYP-like sensor domain (PAS domain)"/>
    <property type="match status" value="2"/>
</dbReference>
<dbReference type="InterPro" id="IPR001789">
    <property type="entry name" value="Sig_transdc_resp-reg_receiver"/>
</dbReference>
<dbReference type="PRINTS" id="PR00344">
    <property type="entry name" value="BCTRLSENSOR"/>
</dbReference>
<feature type="region of interest" description="Disordered" evidence="7">
    <location>
        <begin position="1147"/>
        <end position="1181"/>
    </location>
</feature>
<feature type="region of interest" description="Disordered" evidence="7">
    <location>
        <begin position="782"/>
        <end position="813"/>
    </location>
</feature>
<feature type="modified residue" description="4-aspartylphosphate" evidence="6">
    <location>
        <position position="1840"/>
    </location>
</feature>
<reference evidence="11 12" key="1">
    <citation type="submission" date="2017-10" db="EMBL/GenBank/DDBJ databases">
        <title>Comparative genomics in systemic dimorphic fungi from Ajellomycetaceae.</title>
        <authorList>
            <person name="Munoz J.F."/>
            <person name="Mcewen J.G."/>
            <person name="Clay O.K."/>
            <person name="Cuomo C.A."/>
        </authorList>
    </citation>
    <scope>NUCLEOTIDE SEQUENCE [LARGE SCALE GENOMIC DNA]</scope>
    <source>
        <strain evidence="11 12">UAMH5409</strain>
    </source>
</reference>
<dbReference type="InterPro" id="IPR004358">
    <property type="entry name" value="Sig_transdc_His_kin-like_C"/>
</dbReference>